<dbReference type="InterPro" id="IPR036661">
    <property type="entry name" value="Luciferase-like_sf"/>
</dbReference>
<keyword evidence="2" id="KW-0288">FMN</keyword>
<proteinExistence type="predicted"/>
<keyword evidence="4 6" id="KW-0503">Monooxygenase</keyword>
<dbReference type="GO" id="GO:0008726">
    <property type="term" value="F:alkanesulfonate monooxygenase activity"/>
    <property type="evidence" value="ECO:0007669"/>
    <property type="project" value="TreeGrafter"/>
</dbReference>
<accession>A0A1I5PE79</accession>
<evidence type="ECO:0000259" key="5">
    <source>
        <dbReference type="Pfam" id="PF00296"/>
    </source>
</evidence>
<dbReference type="PANTHER" id="PTHR42847">
    <property type="entry name" value="ALKANESULFONATE MONOOXYGENASE"/>
    <property type="match status" value="1"/>
</dbReference>
<sequence length="297" mass="30887">MAGVRIGVVLPPFGADAGREVAAAARHAERRGLDSVWTGDHLVAVRPKLDATMVLTAAAAATERIRVGFGVLVLALRPVAWAAKQVATLQHLSGGRVVLGVGVGGDVHGDIGWHAAGVPFAERGPRTDAALEVLPGLVRGEPTVLDDRKVTLEPGAPLPPVLVGGGRAALRRALRFGHGWYPAFTDEAVIADGARRLAERAAELDRPAPEVTAGVVAVLGDVPRERIEAEARSLAGYGMSEDEALRTLLTGGPAAAADRITALAAAGATEVVALCRGDDWFHQVELLAETRRLLTTA</sequence>
<dbReference type="Pfam" id="PF00296">
    <property type="entry name" value="Bac_luciferase"/>
    <property type="match status" value="1"/>
</dbReference>
<dbReference type="EMBL" id="FOWW01000002">
    <property type="protein sequence ID" value="SFP32408.1"/>
    <property type="molecule type" value="Genomic_DNA"/>
</dbReference>
<dbReference type="PANTHER" id="PTHR42847:SF4">
    <property type="entry name" value="ALKANESULFONATE MONOOXYGENASE-RELATED"/>
    <property type="match status" value="1"/>
</dbReference>
<keyword evidence="3" id="KW-0560">Oxidoreductase</keyword>
<feature type="domain" description="Luciferase-like" evidence="5">
    <location>
        <begin position="16"/>
        <end position="238"/>
    </location>
</feature>
<gene>
    <name evidence="6" type="ORF">SAMN05421810_102260</name>
</gene>
<evidence type="ECO:0000313" key="7">
    <source>
        <dbReference type="Proteomes" id="UP000198727"/>
    </source>
</evidence>
<evidence type="ECO:0000256" key="1">
    <source>
        <dbReference type="ARBA" id="ARBA00022630"/>
    </source>
</evidence>
<dbReference type="SUPFAM" id="SSF51679">
    <property type="entry name" value="Bacterial luciferase-like"/>
    <property type="match status" value="1"/>
</dbReference>
<dbReference type="AlphaFoldDB" id="A0A1I5PE79"/>
<dbReference type="STRING" id="587909.SAMN05421810_102260"/>
<evidence type="ECO:0000256" key="4">
    <source>
        <dbReference type="ARBA" id="ARBA00023033"/>
    </source>
</evidence>
<evidence type="ECO:0000256" key="3">
    <source>
        <dbReference type="ARBA" id="ARBA00023002"/>
    </source>
</evidence>
<protein>
    <submittedName>
        <fullName evidence="6">Flavin-dependent oxidoreductase, luciferase family (Includes alkanesulfonate monooxygenase SsuD and methylene tetrahydromethanopterin reductase)</fullName>
    </submittedName>
</protein>
<organism evidence="6 7">
    <name type="scientific">Amycolatopsis arida</name>
    <dbReference type="NCBI Taxonomy" id="587909"/>
    <lineage>
        <taxon>Bacteria</taxon>
        <taxon>Bacillati</taxon>
        <taxon>Actinomycetota</taxon>
        <taxon>Actinomycetes</taxon>
        <taxon>Pseudonocardiales</taxon>
        <taxon>Pseudonocardiaceae</taxon>
        <taxon>Amycolatopsis</taxon>
    </lineage>
</organism>
<reference evidence="7" key="1">
    <citation type="submission" date="2016-10" db="EMBL/GenBank/DDBJ databases">
        <authorList>
            <person name="Varghese N."/>
            <person name="Submissions S."/>
        </authorList>
    </citation>
    <scope>NUCLEOTIDE SEQUENCE [LARGE SCALE GENOMIC DNA]</scope>
    <source>
        <strain evidence="7">CGMCC 4.5579</strain>
    </source>
</reference>
<keyword evidence="1" id="KW-0285">Flavoprotein</keyword>
<dbReference type="RefSeq" id="WP_243859189.1">
    <property type="nucleotide sequence ID" value="NZ_FOWW01000002.1"/>
</dbReference>
<dbReference type="InterPro" id="IPR011251">
    <property type="entry name" value="Luciferase-like_dom"/>
</dbReference>
<dbReference type="GO" id="GO:0046306">
    <property type="term" value="P:alkanesulfonate catabolic process"/>
    <property type="evidence" value="ECO:0007669"/>
    <property type="project" value="TreeGrafter"/>
</dbReference>
<dbReference type="InterPro" id="IPR050172">
    <property type="entry name" value="SsuD_RutA_monooxygenase"/>
</dbReference>
<keyword evidence="7" id="KW-1185">Reference proteome</keyword>
<dbReference type="Gene3D" id="3.20.20.30">
    <property type="entry name" value="Luciferase-like domain"/>
    <property type="match status" value="1"/>
</dbReference>
<name>A0A1I5PE79_9PSEU</name>
<dbReference type="Proteomes" id="UP000198727">
    <property type="component" value="Unassembled WGS sequence"/>
</dbReference>
<evidence type="ECO:0000256" key="2">
    <source>
        <dbReference type="ARBA" id="ARBA00022643"/>
    </source>
</evidence>
<evidence type="ECO:0000313" key="6">
    <source>
        <dbReference type="EMBL" id="SFP32408.1"/>
    </source>
</evidence>